<dbReference type="SUPFAM" id="SSF51206">
    <property type="entry name" value="cAMP-binding domain-like"/>
    <property type="match status" value="1"/>
</dbReference>
<evidence type="ECO:0000313" key="2">
    <source>
        <dbReference type="EMBL" id="CAA9483691.1"/>
    </source>
</evidence>
<dbReference type="InterPro" id="IPR014710">
    <property type="entry name" value="RmlC-like_jellyroll"/>
</dbReference>
<reference evidence="2" key="1">
    <citation type="submission" date="2020-02" db="EMBL/GenBank/DDBJ databases">
        <authorList>
            <person name="Meier V. D."/>
        </authorList>
    </citation>
    <scope>NUCLEOTIDE SEQUENCE</scope>
    <source>
        <strain evidence="2">AVDCRST_MAG67</strain>
    </source>
</reference>
<proteinExistence type="predicted"/>
<accession>A0A6J4S2K4</accession>
<protein>
    <recommendedName>
        <fullName evidence="1">Cyclic nucleotide-binding domain-containing protein</fullName>
    </recommendedName>
</protein>
<dbReference type="CDD" id="cd00038">
    <property type="entry name" value="CAP_ED"/>
    <property type="match status" value="1"/>
</dbReference>
<dbReference type="InterPro" id="IPR018490">
    <property type="entry name" value="cNMP-bd_dom_sf"/>
</dbReference>
<dbReference type="InterPro" id="IPR000595">
    <property type="entry name" value="cNMP-bd_dom"/>
</dbReference>
<dbReference type="PROSITE" id="PS50042">
    <property type="entry name" value="CNMP_BINDING_3"/>
    <property type="match status" value="1"/>
</dbReference>
<dbReference type="EMBL" id="CADCVQ010000050">
    <property type="protein sequence ID" value="CAA9483691.1"/>
    <property type="molecule type" value="Genomic_DNA"/>
</dbReference>
<dbReference type="AlphaFoldDB" id="A0A6J4S2K4"/>
<sequence>MVINGAVEKVLVRGDRRIRIGLAGPGRSFGYEGLIDGKPSPAHAIARERAVLLVLPKDAFARLFEGESNESLMFLDVINRDLAAWLREAIRPQGTPRGQADHVAERWRRRCRVPEPRNRPVAW</sequence>
<dbReference type="Gene3D" id="2.60.120.10">
    <property type="entry name" value="Jelly Rolls"/>
    <property type="match status" value="1"/>
</dbReference>
<feature type="domain" description="Cyclic nucleotide-binding" evidence="1">
    <location>
        <begin position="1"/>
        <end position="64"/>
    </location>
</feature>
<organism evidence="2">
    <name type="scientific">uncultured Solirubrobacteraceae bacterium</name>
    <dbReference type="NCBI Taxonomy" id="1162706"/>
    <lineage>
        <taxon>Bacteria</taxon>
        <taxon>Bacillati</taxon>
        <taxon>Actinomycetota</taxon>
        <taxon>Thermoleophilia</taxon>
        <taxon>Solirubrobacterales</taxon>
        <taxon>Solirubrobacteraceae</taxon>
        <taxon>environmental samples</taxon>
    </lineage>
</organism>
<dbReference type="Pfam" id="PF00027">
    <property type="entry name" value="cNMP_binding"/>
    <property type="match status" value="1"/>
</dbReference>
<name>A0A6J4S2K4_9ACTN</name>
<evidence type="ECO:0000259" key="1">
    <source>
        <dbReference type="PROSITE" id="PS50042"/>
    </source>
</evidence>
<gene>
    <name evidence="2" type="ORF">AVDCRST_MAG67-1127</name>
</gene>